<dbReference type="InterPro" id="IPR045540">
    <property type="entry name" value="YegS/DAGK_C"/>
</dbReference>
<dbReference type="GO" id="GO:0005524">
    <property type="term" value="F:ATP binding"/>
    <property type="evidence" value="ECO:0007669"/>
    <property type="project" value="UniProtKB-KW"/>
</dbReference>
<dbReference type="Proteomes" id="UP000676917">
    <property type="component" value="Unassembled WGS sequence"/>
</dbReference>
<dbReference type="InterPro" id="IPR016064">
    <property type="entry name" value="NAD/diacylglycerol_kinase_sf"/>
</dbReference>
<dbReference type="Gene3D" id="3.40.50.10330">
    <property type="entry name" value="Probable inorganic polyphosphate/atp-NAD kinase, domain 1"/>
    <property type="match status" value="1"/>
</dbReference>
<gene>
    <name evidence="12" type="ORF">J43TS3_34270</name>
</gene>
<evidence type="ECO:0000256" key="2">
    <source>
        <dbReference type="ARBA" id="ARBA00005983"/>
    </source>
</evidence>
<proteinExistence type="inferred from homology"/>
<dbReference type="SUPFAM" id="SSF111331">
    <property type="entry name" value="NAD kinase/diacylglycerol kinase-like"/>
    <property type="match status" value="1"/>
</dbReference>
<dbReference type="InterPro" id="IPR005218">
    <property type="entry name" value="Diacylglycerol/lipid_kinase"/>
</dbReference>
<comment type="similarity">
    <text evidence="2">Belongs to the diacylglycerol/lipid kinase family.</text>
</comment>
<evidence type="ECO:0000256" key="7">
    <source>
        <dbReference type="ARBA" id="ARBA00022840"/>
    </source>
</evidence>
<dbReference type="EMBL" id="BORP01000010">
    <property type="protein sequence ID" value="GIO28816.1"/>
    <property type="molecule type" value="Genomic_DNA"/>
</dbReference>
<evidence type="ECO:0000256" key="9">
    <source>
        <dbReference type="ARBA" id="ARBA00023209"/>
    </source>
</evidence>
<keyword evidence="8" id="KW-0443">Lipid metabolism</keyword>
<evidence type="ECO:0000259" key="11">
    <source>
        <dbReference type="PROSITE" id="PS50146"/>
    </source>
</evidence>
<comment type="cofactor">
    <cofactor evidence="1">
        <name>Mg(2+)</name>
        <dbReference type="ChEBI" id="CHEBI:18420"/>
    </cofactor>
</comment>
<keyword evidence="9" id="KW-0594">Phospholipid biosynthesis</keyword>
<evidence type="ECO:0000256" key="1">
    <source>
        <dbReference type="ARBA" id="ARBA00001946"/>
    </source>
</evidence>
<name>A0A919XAZ2_9BACI</name>
<dbReference type="InterPro" id="IPR001206">
    <property type="entry name" value="Diacylglycerol_kinase_cat_dom"/>
</dbReference>
<protein>
    <submittedName>
        <fullName evidence="12">Diacylglycerol kinase</fullName>
    </submittedName>
</protein>
<keyword evidence="7" id="KW-0067">ATP-binding</keyword>
<dbReference type="SMART" id="SM00046">
    <property type="entry name" value="DAGKc"/>
    <property type="match status" value="1"/>
</dbReference>
<keyword evidence="4" id="KW-0808">Transferase</keyword>
<accession>A0A919XAZ2</accession>
<keyword evidence="3" id="KW-0444">Lipid biosynthesis</keyword>
<organism evidence="12 13">
    <name type="scientific">Ornithinibacillus bavariensis</name>
    <dbReference type="NCBI Taxonomy" id="545502"/>
    <lineage>
        <taxon>Bacteria</taxon>
        <taxon>Bacillati</taxon>
        <taxon>Bacillota</taxon>
        <taxon>Bacilli</taxon>
        <taxon>Bacillales</taxon>
        <taxon>Bacillaceae</taxon>
        <taxon>Ornithinibacillus</taxon>
    </lineage>
</organism>
<feature type="domain" description="DAGKc" evidence="11">
    <location>
        <begin position="1"/>
        <end position="131"/>
    </location>
</feature>
<dbReference type="NCBIfam" id="TIGR00147">
    <property type="entry name" value="YegS/Rv2252/BmrU family lipid kinase"/>
    <property type="match status" value="1"/>
</dbReference>
<keyword evidence="6 12" id="KW-0418">Kinase</keyword>
<dbReference type="Pfam" id="PF19279">
    <property type="entry name" value="YegS_C"/>
    <property type="match status" value="1"/>
</dbReference>
<dbReference type="Gene3D" id="2.60.200.40">
    <property type="match status" value="1"/>
</dbReference>
<comment type="caution">
    <text evidence="12">The sequence shown here is derived from an EMBL/GenBank/DDBJ whole genome shotgun (WGS) entry which is preliminary data.</text>
</comment>
<keyword evidence="5" id="KW-0547">Nucleotide-binding</keyword>
<reference evidence="12" key="1">
    <citation type="submission" date="2021-03" db="EMBL/GenBank/DDBJ databases">
        <title>Antimicrobial resistance genes in bacteria isolated from Japanese honey, and their potential for conferring macrolide and lincosamide resistance in the American foulbrood pathogen Paenibacillus larvae.</title>
        <authorList>
            <person name="Okamoto M."/>
            <person name="Kumagai M."/>
            <person name="Kanamori H."/>
            <person name="Takamatsu D."/>
        </authorList>
    </citation>
    <scope>NUCLEOTIDE SEQUENCE</scope>
    <source>
        <strain evidence="12">J43TS3</strain>
    </source>
</reference>
<dbReference type="RefSeq" id="WP_212922272.1">
    <property type="nucleotide sequence ID" value="NZ_BORP01000010.1"/>
</dbReference>
<dbReference type="InterPro" id="IPR017438">
    <property type="entry name" value="ATP-NAD_kinase_N"/>
</dbReference>
<dbReference type="AlphaFoldDB" id="A0A919XAZ2"/>
<dbReference type="PANTHER" id="PTHR12358:SF54">
    <property type="entry name" value="SPHINGOSINE KINASE RELATED PROTEIN"/>
    <property type="match status" value="1"/>
</dbReference>
<keyword evidence="13" id="KW-1185">Reference proteome</keyword>
<evidence type="ECO:0000256" key="6">
    <source>
        <dbReference type="ARBA" id="ARBA00022777"/>
    </source>
</evidence>
<evidence type="ECO:0000256" key="4">
    <source>
        <dbReference type="ARBA" id="ARBA00022679"/>
    </source>
</evidence>
<evidence type="ECO:0000313" key="13">
    <source>
        <dbReference type="Proteomes" id="UP000676917"/>
    </source>
</evidence>
<dbReference type="InterPro" id="IPR050187">
    <property type="entry name" value="Lipid_Phosphate_FormReg"/>
</dbReference>
<evidence type="ECO:0000256" key="3">
    <source>
        <dbReference type="ARBA" id="ARBA00022516"/>
    </source>
</evidence>
<dbReference type="PROSITE" id="PS50146">
    <property type="entry name" value="DAGK"/>
    <property type="match status" value="1"/>
</dbReference>
<dbReference type="GO" id="GO:0008654">
    <property type="term" value="P:phospholipid biosynthetic process"/>
    <property type="evidence" value="ECO:0007669"/>
    <property type="project" value="UniProtKB-KW"/>
</dbReference>
<keyword evidence="10" id="KW-1208">Phospholipid metabolism</keyword>
<dbReference type="Pfam" id="PF00781">
    <property type="entry name" value="DAGK_cat"/>
    <property type="match status" value="1"/>
</dbReference>
<dbReference type="PANTHER" id="PTHR12358">
    <property type="entry name" value="SPHINGOSINE KINASE"/>
    <property type="match status" value="1"/>
</dbReference>
<evidence type="ECO:0000256" key="8">
    <source>
        <dbReference type="ARBA" id="ARBA00023098"/>
    </source>
</evidence>
<evidence type="ECO:0000256" key="5">
    <source>
        <dbReference type="ARBA" id="ARBA00022741"/>
    </source>
</evidence>
<evidence type="ECO:0000313" key="12">
    <source>
        <dbReference type="EMBL" id="GIO28816.1"/>
    </source>
</evidence>
<sequence length="307" mass="34542">MYVFIVNPVAGNGRGEKIYRRLSKTDYFKRLDSKVYITAFQGHAEKIARQLVLQAHTNIKTIIVVGGDGTIHEVVNGIGNGRIPIGYIPGGSGNDFGRGCKVRGTPKQMLRRIVEDSDVTPYWIGDYLLENGEKRHFVNSIGFGFDAEIAEHANQSVYKKLLNRFHIGKITYVIALILVLFKFKPFEIEIEVDGTRQVIKKCWMVTIANHQYYGGGMKIIPTAKIQPQRMPVLIIQDISKWKILGLFLTVFTGKHTSFKEVTVLEAEKVSISSTNLIFYQVDGQTSKCNTCTLLKNSREIQVLGTNI</sequence>
<dbReference type="GO" id="GO:0016301">
    <property type="term" value="F:kinase activity"/>
    <property type="evidence" value="ECO:0007669"/>
    <property type="project" value="UniProtKB-KW"/>
</dbReference>
<evidence type="ECO:0000256" key="10">
    <source>
        <dbReference type="ARBA" id="ARBA00023264"/>
    </source>
</evidence>